<keyword evidence="1" id="KW-0802">TPR repeat</keyword>
<keyword evidence="7" id="KW-1185">Reference proteome</keyword>
<reference evidence="7" key="1">
    <citation type="submission" date="2016-07" db="EMBL/GenBank/DDBJ databases">
        <authorList>
            <person name="Florea S."/>
            <person name="Webb J.S."/>
            <person name="Jaromczyk J."/>
            <person name="Schardl C.L."/>
        </authorList>
    </citation>
    <scope>NUCLEOTIDE SEQUENCE [LARGE SCALE GENOMIC DNA]</scope>
    <source>
        <strain evidence="7">Z6</strain>
    </source>
</reference>
<dbReference type="InterPro" id="IPR036457">
    <property type="entry name" value="PPM-type-like_dom_sf"/>
</dbReference>
<dbReference type="AlphaFoldDB" id="A0A1C0A599"/>
<protein>
    <recommendedName>
        <fullName evidence="4 5">PPM-type phosphatase domain-containing protein</fullName>
    </recommendedName>
</protein>
<dbReference type="PROSITE" id="PS50005">
    <property type="entry name" value="TPR"/>
    <property type="match status" value="2"/>
</dbReference>
<dbReference type="SMART" id="SM00331">
    <property type="entry name" value="PP2C_SIG"/>
    <property type="match status" value="1"/>
</dbReference>
<evidence type="ECO:0000313" key="7">
    <source>
        <dbReference type="Proteomes" id="UP000093514"/>
    </source>
</evidence>
<accession>A0A1C0A599</accession>
<dbReference type="Pfam" id="PF13672">
    <property type="entry name" value="PP2C_2"/>
    <property type="match status" value="1"/>
</dbReference>
<feature type="domain" description="PPM-type phosphatase" evidence="5">
    <location>
        <begin position="3"/>
        <end position="238"/>
    </location>
</feature>
<proteinExistence type="predicted"/>
<dbReference type="InterPro" id="IPR001932">
    <property type="entry name" value="PPM-type_phosphatase-like_dom"/>
</dbReference>
<evidence type="ECO:0000259" key="4">
    <source>
        <dbReference type="SMART" id="SM00331"/>
    </source>
</evidence>
<dbReference type="InterPro" id="IPR019734">
    <property type="entry name" value="TPR_rpt"/>
</dbReference>
<evidence type="ECO:0000256" key="1">
    <source>
        <dbReference type="PROSITE-ProRule" id="PRU00339"/>
    </source>
</evidence>
<sequence length="704" mass="82528">MRKDNSEFITEFITKPGHFTKNRDYFAYVELDDYACWVLADGIDSAHDILSAEIVVGSILNEFAEKPSMKRKHIKRYIKNANKALLHESRIIKLQTTVLVVVTDYSSIVWGNVGNTRLYHFRNERLKARSKDHSVAQMMVDAGQVEERKANQHREKNNLTKFLGQGRKIKPYVSKKTKLKDEDALLICTSGFWENVNDQEIEGVLKEATDAKDFVAKLEKNILKKGNRNLNNYSMISLFIKKAFKETSNRGKFLKKVAIFLIPIVMLAGGYLIYQKVNKIKTLKAMKIKKENLKLGELKDTYRLEAEGDELFEIASYNEALNKYKEAKEVYDKFKQKEKLNIINQKIKETGNIIEGRENEIRADDYFNNENYQEAITKYNEARLSYLKVEDYNLNTIEEKIVKANNMLKAIDYEQEGDIFYKAGKFAIAKEKYNNALEICKQNRFNQKLTMIKIKIEDTNQLIIKTEKIAKAEIAEDKGDEFFQSQEFENANLKYLEAKIIYLELNKTEEAQKIEKKIKNVILTKNKIEAEEYEEVADMYMQAEKKEYDEALFNYKEANKIYSKINMSNKVKKIDYKINNLLLAKTLNQAKNYKELAQIKLTKENYQEALLNYKKALELYVQSNMTKEIAEIEEMLESVNYSKAKKYEDSADKYFKEREYDKALDNYEQAKEIYSNINKSEELEVVENKIARTKEKKDKFLFIF</sequence>
<dbReference type="SMART" id="SM00028">
    <property type="entry name" value="TPR"/>
    <property type="match status" value="4"/>
</dbReference>
<comment type="caution">
    <text evidence="6">The sequence shown here is derived from an EMBL/GenBank/DDBJ whole genome shotgun (WGS) entry which is preliminary data.</text>
</comment>
<dbReference type="SUPFAM" id="SSF81606">
    <property type="entry name" value="PP2C-like"/>
    <property type="match status" value="1"/>
</dbReference>
<keyword evidence="3" id="KW-1133">Transmembrane helix</keyword>
<feature type="coiled-coil region" evidence="2">
    <location>
        <begin position="664"/>
        <end position="696"/>
    </location>
</feature>
<keyword evidence="3" id="KW-0812">Transmembrane</keyword>
<evidence type="ECO:0000313" key="6">
    <source>
        <dbReference type="EMBL" id="OCL25293.1"/>
    </source>
</evidence>
<evidence type="ECO:0000256" key="2">
    <source>
        <dbReference type="SAM" id="Coils"/>
    </source>
</evidence>
<feature type="transmembrane region" description="Helical" evidence="3">
    <location>
        <begin position="257"/>
        <end position="274"/>
    </location>
</feature>
<dbReference type="Gene3D" id="1.25.40.10">
    <property type="entry name" value="Tetratricopeptide repeat domain"/>
    <property type="match status" value="1"/>
</dbReference>
<evidence type="ECO:0000256" key="3">
    <source>
        <dbReference type="SAM" id="Phobius"/>
    </source>
</evidence>
<gene>
    <name evidence="6" type="ORF">U472_13120</name>
</gene>
<feature type="repeat" description="TPR" evidence="1">
    <location>
        <begin position="644"/>
        <end position="677"/>
    </location>
</feature>
<keyword evidence="3" id="KW-0472">Membrane</keyword>
<feature type="repeat" description="TPR" evidence="1">
    <location>
        <begin position="590"/>
        <end position="623"/>
    </location>
</feature>
<dbReference type="Gene3D" id="3.60.40.10">
    <property type="entry name" value="PPM-type phosphatase domain"/>
    <property type="match status" value="1"/>
</dbReference>
<reference evidence="6 7" key="2">
    <citation type="submission" date="2016-08" db="EMBL/GenBank/DDBJ databases">
        <title>Orenia metallireducens sp. nov. strain Z6, a Novel Metal-reducing Firmicute from the Deep Subsurface.</title>
        <authorList>
            <person name="Maxim B.I."/>
            <person name="Kenneth K."/>
            <person name="Flynn T.M."/>
            <person name="Oloughlin E.J."/>
            <person name="Locke R.A."/>
            <person name="Weber J.R."/>
            <person name="Egan S.M."/>
            <person name="Mackie R.I."/>
            <person name="Cann I.K."/>
        </authorList>
    </citation>
    <scope>NUCLEOTIDE SEQUENCE [LARGE SCALE GENOMIC DNA]</scope>
    <source>
        <strain evidence="6 7">Z6</strain>
    </source>
</reference>
<name>A0A1C0A599_9FIRM</name>
<dbReference type="SMART" id="SM00332">
    <property type="entry name" value="PP2Cc"/>
    <property type="match status" value="1"/>
</dbReference>
<feature type="domain" description="PPM-type phosphatase" evidence="4">
    <location>
        <begin position="4"/>
        <end position="240"/>
    </location>
</feature>
<dbReference type="EMBL" id="LWDV01000010">
    <property type="protein sequence ID" value="OCL25293.1"/>
    <property type="molecule type" value="Genomic_DNA"/>
</dbReference>
<dbReference type="RefSeq" id="WP_068719205.1">
    <property type="nucleotide sequence ID" value="NZ_LWDV01000010.1"/>
</dbReference>
<dbReference type="InterPro" id="IPR011990">
    <property type="entry name" value="TPR-like_helical_dom_sf"/>
</dbReference>
<keyword evidence="2" id="KW-0175">Coiled coil</keyword>
<organism evidence="6 7">
    <name type="scientific">Orenia metallireducens</name>
    <dbReference type="NCBI Taxonomy" id="1413210"/>
    <lineage>
        <taxon>Bacteria</taxon>
        <taxon>Bacillati</taxon>
        <taxon>Bacillota</taxon>
        <taxon>Clostridia</taxon>
        <taxon>Halanaerobiales</taxon>
        <taxon>Halobacteroidaceae</taxon>
        <taxon>Orenia</taxon>
    </lineage>
</organism>
<dbReference type="OrthoDB" id="9801841at2"/>
<dbReference type="SUPFAM" id="SSF48452">
    <property type="entry name" value="TPR-like"/>
    <property type="match status" value="1"/>
</dbReference>
<evidence type="ECO:0000259" key="5">
    <source>
        <dbReference type="SMART" id="SM00332"/>
    </source>
</evidence>
<dbReference type="Proteomes" id="UP000093514">
    <property type="component" value="Unassembled WGS sequence"/>
</dbReference>